<name>A0A7J8M4M6_9ROSI</name>
<keyword evidence="2" id="KW-1185">Reference proteome</keyword>
<reference evidence="1 2" key="1">
    <citation type="journal article" date="2019" name="Genome Biol. Evol.">
        <title>Insights into the evolution of the New World diploid cottons (Gossypium, subgenus Houzingenia) based on genome sequencing.</title>
        <authorList>
            <person name="Grover C.E."/>
            <person name="Arick M.A. 2nd"/>
            <person name="Thrash A."/>
            <person name="Conover J.L."/>
            <person name="Sanders W.S."/>
            <person name="Peterson D.G."/>
            <person name="Frelichowski J.E."/>
            <person name="Scheffler J.A."/>
            <person name="Scheffler B.E."/>
            <person name="Wendel J.F."/>
        </authorList>
    </citation>
    <scope>NUCLEOTIDE SEQUENCE [LARGE SCALE GENOMIC DNA]</scope>
    <source>
        <strain evidence="1">157</strain>
        <tissue evidence="1">Leaf</tissue>
    </source>
</reference>
<sequence>MDNQTTHLTNPMLLSCAGTVQDQAATRTCFS</sequence>
<organism evidence="1 2">
    <name type="scientific">Gossypium lobatum</name>
    <dbReference type="NCBI Taxonomy" id="34289"/>
    <lineage>
        <taxon>Eukaryota</taxon>
        <taxon>Viridiplantae</taxon>
        <taxon>Streptophyta</taxon>
        <taxon>Embryophyta</taxon>
        <taxon>Tracheophyta</taxon>
        <taxon>Spermatophyta</taxon>
        <taxon>Magnoliopsida</taxon>
        <taxon>eudicotyledons</taxon>
        <taxon>Gunneridae</taxon>
        <taxon>Pentapetalae</taxon>
        <taxon>rosids</taxon>
        <taxon>malvids</taxon>
        <taxon>Malvales</taxon>
        <taxon>Malvaceae</taxon>
        <taxon>Malvoideae</taxon>
        <taxon>Gossypium</taxon>
    </lineage>
</organism>
<gene>
    <name evidence="1" type="ORF">Golob_016592</name>
</gene>
<accession>A0A7J8M4M6</accession>
<evidence type="ECO:0000313" key="2">
    <source>
        <dbReference type="Proteomes" id="UP000593572"/>
    </source>
</evidence>
<dbReference type="Proteomes" id="UP000593572">
    <property type="component" value="Unassembled WGS sequence"/>
</dbReference>
<evidence type="ECO:0000313" key="1">
    <source>
        <dbReference type="EMBL" id="MBA0559639.1"/>
    </source>
</evidence>
<dbReference type="AlphaFoldDB" id="A0A7J8M4M6"/>
<proteinExistence type="predicted"/>
<dbReference type="EMBL" id="JABEZX010000007">
    <property type="protein sequence ID" value="MBA0559639.1"/>
    <property type="molecule type" value="Genomic_DNA"/>
</dbReference>
<comment type="caution">
    <text evidence="1">The sequence shown here is derived from an EMBL/GenBank/DDBJ whole genome shotgun (WGS) entry which is preliminary data.</text>
</comment>
<protein>
    <submittedName>
        <fullName evidence="1">Uncharacterized protein</fullName>
    </submittedName>
</protein>